<dbReference type="EMBL" id="VSRR010005548">
    <property type="protein sequence ID" value="MPC42727.1"/>
    <property type="molecule type" value="Genomic_DNA"/>
</dbReference>
<organism evidence="2 3">
    <name type="scientific">Portunus trituberculatus</name>
    <name type="common">Swimming crab</name>
    <name type="synonym">Neptunus trituberculatus</name>
    <dbReference type="NCBI Taxonomy" id="210409"/>
    <lineage>
        <taxon>Eukaryota</taxon>
        <taxon>Metazoa</taxon>
        <taxon>Ecdysozoa</taxon>
        <taxon>Arthropoda</taxon>
        <taxon>Crustacea</taxon>
        <taxon>Multicrustacea</taxon>
        <taxon>Malacostraca</taxon>
        <taxon>Eumalacostraca</taxon>
        <taxon>Eucarida</taxon>
        <taxon>Decapoda</taxon>
        <taxon>Pleocyemata</taxon>
        <taxon>Brachyura</taxon>
        <taxon>Eubrachyura</taxon>
        <taxon>Portunoidea</taxon>
        <taxon>Portunidae</taxon>
        <taxon>Portuninae</taxon>
        <taxon>Portunus</taxon>
    </lineage>
</organism>
<accession>A0A5B7FAY9</accession>
<comment type="caution">
    <text evidence="2">The sequence shown here is derived from an EMBL/GenBank/DDBJ whole genome shotgun (WGS) entry which is preliminary data.</text>
</comment>
<name>A0A5B7FAY9_PORTR</name>
<feature type="compositionally biased region" description="Basic and acidic residues" evidence="1">
    <location>
        <begin position="1"/>
        <end position="14"/>
    </location>
</feature>
<gene>
    <name evidence="2" type="ORF">E2C01_036355</name>
</gene>
<proteinExistence type="predicted"/>
<evidence type="ECO:0000256" key="1">
    <source>
        <dbReference type="SAM" id="MobiDB-lite"/>
    </source>
</evidence>
<evidence type="ECO:0000313" key="3">
    <source>
        <dbReference type="Proteomes" id="UP000324222"/>
    </source>
</evidence>
<dbReference type="AlphaFoldDB" id="A0A5B7FAY9"/>
<feature type="region of interest" description="Disordered" evidence="1">
    <location>
        <begin position="1"/>
        <end position="20"/>
    </location>
</feature>
<evidence type="ECO:0000313" key="2">
    <source>
        <dbReference type="EMBL" id="MPC42727.1"/>
    </source>
</evidence>
<reference evidence="2 3" key="1">
    <citation type="submission" date="2019-05" db="EMBL/GenBank/DDBJ databases">
        <title>Another draft genome of Portunus trituberculatus and its Hox gene families provides insights of decapod evolution.</title>
        <authorList>
            <person name="Jeong J.-H."/>
            <person name="Song I."/>
            <person name="Kim S."/>
            <person name="Choi T."/>
            <person name="Kim D."/>
            <person name="Ryu S."/>
            <person name="Kim W."/>
        </authorList>
    </citation>
    <scope>NUCLEOTIDE SEQUENCE [LARGE SCALE GENOMIC DNA]</scope>
    <source>
        <tissue evidence="2">Muscle</tissue>
    </source>
</reference>
<keyword evidence="3" id="KW-1185">Reference proteome</keyword>
<sequence>MKRQHVPSEHERVPHLSATTTATTTATPVFFSSPSIVPSHLFLFSYSEPLSSFKNHIRIFLIARAVSKAREDDWFSFQRRKVLII</sequence>
<protein>
    <submittedName>
        <fullName evidence="2">Uncharacterized protein</fullName>
    </submittedName>
</protein>
<dbReference type="Proteomes" id="UP000324222">
    <property type="component" value="Unassembled WGS sequence"/>
</dbReference>